<keyword evidence="4 9" id="KW-0547">Nucleotide-binding</keyword>
<dbReference type="Pfam" id="PF00069">
    <property type="entry name" value="Pkinase"/>
    <property type="match status" value="1"/>
</dbReference>
<keyword evidence="5 12" id="KW-0418">Kinase</keyword>
<evidence type="ECO:0000256" key="2">
    <source>
        <dbReference type="ARBA" id="ARBA00022527"/>
    </source>
</evidence>
<gene>
    <name evidence="12" type="ORF">M9Y10_043539</name>
</gene>
<dbReference type="InterPro" id="IPR051131">
    <property type="entry name" value="NEK_Ser/Thr_kinase_NIMA"/>
</dbReference>
<evidence type="ECO:0000259" key="11">
    <source>
        <dbReference type="PROSITE" id="PS50011"/>
    </source>
</evidence>
<organism evidence="12 13">
    <name type="scientific">Tritrichomonas musculus</name>
    <dbReference type="NCBI Taxonomy" id="1915356"/>
    <lineage>
        <taxon>Eukaryota</taxon>
        <taxon>Metamonada</taxon>
        <taxon>Parabasalia</taxon>
        <taxon>Tritrichomonadida</taxon>
        <taxon>Tritrichomonadidae</taxon>
        <taxon>Tritrichomonas</taxon>
    </lineage>
</organism>
<evidence type="ECO:0000256" key="8">
    <source>
        <dbReference type="ARBA" id="ARBA00048679"/>
    </source>
</evidence>
<keyword evidence="10" id="KW-0175">Coiled coil</keyword>
<name>A0ABR2JZZ5_9EUKA</name>
<comment type="catalytic activity">
    <reaction evidence="8">
        <text>L-seryl-[protein] + ATP = O-phospho-L-seryl-[protein] + ADP + H(+)</text>
        <dbReference type="Rhea" id="RHEA:17989"/>
        <dbReference type="Rhea" id="RHEA-COMP:9863"/>
        <dbReference type="Rhea" id="RHEA-COMP:11604"/>
        <dbReference type="ChEBI" id="CHEBI:15378"/>
        <dbReference type="ChEBI" id="CHEBI:29999"/>
        <dbReference type="ChEBI" id="CHEBI:30616"/>
        <dbReference type="ChEBI" id="CHEBI:83421"/>
        <dbReference type="ChEBI" id="CHEBI:456216"/>
        <dbReference type="EC" id="2.7.11.1"/>
    </reaction>
</comment>
<proteinExistence type="predicted"/>
<evidence type="ECO:0000313" key="12">
    <source>
        <dbReference type="EMBL" id="KAK8884429.1"/>
    </source>
</evidence>
<comment type="caution">
    <text evidence="12">The sequence shown here is derived from an EMBL/GenBank/DDBJ whole genome shotgun (WGS) entry which is preliminary data.</text>
</comment>
<evidence type="ECO:0000256" key="4">
    <source>
        <dbReference type="ARBA" id="ARBA00022741"/>
    </source>
</evidence>
<dbReference type="CDD" id="cd08217">
    <property type="entry name" value="STKc_Nek2"/>
    <property type="match status" value="1"/>
</dbReference>
<evidence type="ECO:0000313" key="13">
    <source>
        <dbReference type="Proteomes" id="UP001470230"/>
    </source>
</evidence>
<evidence type="ECO:0000256" key="1">
    <source>
        <dbReference type="ARBA" id="ARBA00012513"/>
    </source>
</evidence>
<feature type="binding site" evidence="9">
    <location>
        <position position="33"/>
    </location>
    <ligand>
        <name>ATP</name>
        <dbReference type="ChEBI" id="CHEBI:30616"/>
    </ligand>
</feature>
<evidence type="ECO:0000256" key="9">
    <source>
        <dbReference type="PROSITE-ProRule" id="PRU10141"/>
    </source>
</evidence>
<keyword evidence="13" id="KW-1185">Reference proteome</keyword>
<dbReference type="EMBL" id="JAPFFF010000008">
    <property type="protein sequence ID" value="KAK8884429.1"/>
    <property type="molecule type" value="Genomic_DNA"/>
</dbReference>
<dbReference type="Proteomes" id="UP001470230">
    <property type="component" value="Unassembled WGS sequence"/>
</dbReference>
<dbReference type="PANTHER" id="PTHR44899">
    <property type="entry name" value="CAMK FAMILY PROTEIN KINASE"/>
    <property type="match status" value="1"/>
</dbReference>
<evidence type="ECO:0000256" key="10">
    <source>
        <dbReference type="SAM" id="Coils"/>
    </source>
</evidence>
<dbReference type="Gene3D" id="1.10.510.10">
    <property type="entry name" value="Transferase(Phosphotransferase) domain 1"/>
    <property type="match status" value="1"/>
</dbReference>
<evidence type="ECO:0000256" key="6">
    <source>
        <dbReference type="ARBA" id="ARBA00022840"/>
    </source>
</evidence>
<dbReference type="PROSITE" id="PS50011">
    <property type="entry name" value="PROTEIN_KINASE_DOM"/>
    <property type="match status" value="1"/>
</dbReference>
<comment type="catalytic activity">
    <reaction evidence="7">
        <text>L-threonyl-[protein] + ATP = O-phospho-L-threonyl-[protein] + ADP + H(+)</text>
        <dbReference type="Rhea" id="RHEA:46608"/>
        <dbReference type="Rhea" id="RHEA-COMP:11060"/>
        <dbReference type="Rhea" id="RHEA-COMP:11605"/>
        <dbReference type="ChEBI" id="CHEBI:15378"/>
        <dbReference type="ChEBI" id="CHEBI:30013"/>
        <dbReference type="ChEBI" id="CHEBI:30616"/>
        <dbReference type="ChEBI" id="CHEBI:61977"/>
        <dbReference type="ChEBI" id="CHEBI:456216"/>
        <dbReference type="EC" id="2.7.11.1"/>
    </reaction>
</comment>
<reference evidence="12 13" key="1">
    <citation type="submission" date="2024-04" db="EMBL/GenBank/DDBJ databases">
        <title>Tritrichomonas musculus Genome.</title>
        <authorList>
            <person name="Alves-Ferreira E."/>
            <person name="Grigg M."/>
            <person name="Lorenzi H."/>
            <person name="Galac M."/>
        </authorList>
    </citation>
    <scope>NUCLEOTIDE SEQUENCE [LARGE SCALE GENOMIC DNA]</scope>
    <source>
        <strain evidence="12 13">EAF2021</strain>
    </source>
</reference>
<dbReference type="Gene3D" id="3.30.200.20">
    <property type="entry name" value="Phosphorylase Kinase, domain 1"/>
    <property type="match status" value="1"/>
</dbReference>
<dbReference type="InterPro" id="IPR000719">
    <property type="entry name" value="Prot_kinase_dom"/>
</dbReference>
<feature type="coiled-coil region" evidence="10">
    <location>
        <begin position="269"/>
        <end position="296"/>
    </location>
</feature>
<sequence>MEDYTFLEKLGHGSFGKVWKAKRISDGKTVAVKEINYSTMGIKERKMFVNEVNILRKLHNPYIVRYYDHYINRKEKKIFLIMEFCAGGDLQALIRETRSKMMTIGEDQIWLTFSELALALRDCHYGPSKVLHRDIKPGNAFIDAGGHIKLGDFGLARSLNSKADFATTCIGTPFYMSPEMNNGKYDEKSDIWALGCVVYEMAALRAPFQGFGMEDLKKHIMKGELQRFPNQYSDALWKIVSMMLDKDPNKRPTINEILSFRQVSITVKMNKARKELDCVREKTADLQKKMQRLIRKENRKNRIEM</sequence>
<keyword evidence="3" id="KW-0808">Transferase</keyword>
<keyword evidence="6 9" id="KW-0067">ATP-binding</keyword>
<protein>
    <recommendedName>
        <fullName evidence="1">non-specific serine/threonine protein kinase</fullName>
        <ecNumber evidence="1">2.7.11.1</ecNumber>
    </recommendedName>
</protein>
<dbReference type="PANTHER" id="PTHR44899:SF10">
    <property type="entry name" value="NIMA-RELATED KINASE 2"/>
    <property type="match status" value="1"/>
</dbReference>
<dbReference type="InterPro" id="IPR017441">
    <property type="entry name" value="Protein_kinase_ATP_BS"/>
</dbReference>
<dbReference type="GO" id="GO:0016301">
    <property type="term" value="F:kinase activity"/>
    <property type="evidence" value="ECO:0007669"/>
    <property type="project" value="UniProtKB-KW"/>
</dbReference>
<evidence type="ECO:0000256" key="7">
    <source>
        <dbReference type="ARBA" id="ARBA00047899"/>
    </source>
</evidence>
<dbReference type="SMART" id="SM00220">
    <property type="entry name" value="S_TKc"/>
    <property type="match status" value="1"/>
</dbReference>
<evidence type="ECO:0000256" key="3">
    <source>
        <dbReference type="ARBA" id="ARBA00022679"/>
    </source>
</evidence>
<dbReference type="EC" id="2.7.11.1" evidence="1"/>
<dbReference type="PIRSF" id="PIRSF000654">
    <property type="entry name" value="Integrin-linked_kinase"/>
    <property type="match status" value="1"/>
</dbReference>
<dbReference type="InterPro" id="IPR011009">
    <property type="entry name" value="Kinase-like_dom_sf"/>
</dbReference>
<dbReference type="PROSITE" id="PS00107">
    <property type="entry name" value="PROTEIN_KINASE_ATP"/>
    <property type="match status" value="1"/>
</dbReference>
<dbReference type="SUPFAM" id="SSF56112">
    <property type="entry name" value="Protein kinase-like (PK-like)"/>
    <property type="match status" value="1"/>
</dbReference>
<evidence type="ECO:0000256" key="5">
    <source>
        <dbReference type="ARBA" id="ARBA00022777"/>
    </source>
</evidence>
<keyword evidence="2" id="KW-0723">Serine/threonine-protein kinase</keyword>
<accession>A0ABR2JZZ5</accession>
<feature type="domain" description="Protein kinase" evidence="11">
    <location>
        <begin position="4"/>
        <end position="265"/>
    </location>
</feature>